<sequence length="92" mass="10295">MDADYREVFGSRSRWGCQITDRGLYQLSTAKCISNLLSLSLWGTTGITDTGVVQLNGKELYTKILSRRLMFFVLEAAIDKHCDDLLSTDEAA</sequence>
<evidence type="ECO:0000313" key="1">
    <source>
        <dbReference type="EMBL" id="KAK4346477.1"/>
    </source>
</evidence>
<gene>
    <name evidence="1" type="ORF">RND71_032816</name>
</gene>
<accession>A0AAE1UWY1</accession>
<dbReference type="EMBL" id="JAVYJV010000018">
    <property type="protein sequence ID" value="KAK4346477.1"/>
    <property type="molecule type" value="Genomic_DNA"/>
</dbReference>
<dbReference type="Proteomes" id="UP001291623">
    <property type="component" value="Unassembled WGS sequence"/>
</dbReference>
<evidence type="ECO:0000313" key="2">
    <source>
        <dbReference type="Proteomes" id="UP001291623"/>
    </source>
</evidence>
<keyword evidence="2" id="KW-1185">Reference proteome</keyword>
<dbReference type="AlphaFoldDB" id="A0AAE1UWY1"/>
<dbReference type="Gene3D" id="3.80.10.10">
    <property type="entry name" value="Ribonuclease Inhibitor"/>
    <property type="match status" value="1"/>
</dbReference>
<protein>
    <submittedName>
        <fullName evidence="1">Uncharacterized protein</fullName>
    </submittedName>
</protein>
<reference evidence="1" key="1">
    <citation type="submission" date="2023-12" db="EMBL/GenBank/DDBJ databases">
        <title>Genome assembly of Anisodus tanguticus.</title>
        <authorList>
            <person name="Wang Y.-J."/>
        </authorList>
    </citation>
    <scope>NUCLEOTIDE SEQUENCE</scope>
    <source>
        <strain evidence="1">KB-2021</strain>
        <tissue evidence="1">Leaf</tissue>
    </source>
</reference>
<comment type="caution">
    <text evidence="1">The sequence shown here is derived from an EMBL/GenBank/DDBJ whole genome shotgun (WGS) entry which is preliminary data.</text>
</comment>
<name>A0AAE1UWY1_9SOLA</name>
<dbReference type="InterPro" id="IPR032675">
    <property type="entry name" value="LRR_dom_sf"/>
</dbReference>
<proteinExistence type="predicted"/>
<organism evidence="1 2">
    <name type="scientific">Anisodus tanguticus</name>
    <dbReference type="NCBI Taxonomy" id="243964"/>
    <lineage>
        <taxon>Eukaryota</taxon>
        <taxon>Viridiplantae</taxon>
        <taxon>Streptophyta</taxon>
        <taxon>Embryophyta</taxon>
        <taxon>Tracheophyta</taxon>
        <taxon>Spermatophyta</taxon>
        <taxon>Magnoliopsida</taxon>
        <taxon>eudicotyledons</taxon>
        <taxon>Gunneridae</taxon>
        <taxon>Pentapetalae</taxon>
        <taxon>asterids</taxon>
        <taxon>lamiids</taxon>
        <taxon>Solanales</taxon>
        <taxon>Solanaceae</taxon>
        <taxon>Solanoideae</taxon>
        <taxon>Hyoscyameae</taxon>
        <taxon>Anisodus</taxon>
    </lineage>
</organism>